<dbReference type="GO" id="GO:0006952">
    <property type="term" value="P:defense response"/>
    <property type="evidence" value="ECO:0007669"/>
    <property type="project" value="UniProtKB-KW"/>
</dbReference>
<keyword evidence="5" id="KW-1185">Reference proteome</keyword>
<dbReference type="Proteomes" id="UP001187192">
    <property type="component" value="Unassembled WGS sequence"/>
</dbReference>
<dbReference type="PANTHER" id="PTHR36766">
    <property type="entry name" value="PLANT BROAD-SPECTRUM MILDEW RESISTANCE PROTEIN RPW8"/>
    <property type="match status" value="1"/>
</dbReference>
<dbReference type="PANTHER" id="PTHR36766:SF40">
    <property type="entry name" value="DISEASE RESISTANCE PROTEIN RGA3"/>
    <property type="match status" value="1"/>
</dbReference>
<evidence type="ECO:0000256" key="2">
    <source>
        <dbReference type="ARBA" id="ARBA00022821"/>
    </source>
</evidence>
<protein>
    <recommendedName>
        <fullName evidence="3">R13L1/DRL21-like LRR repeat region domain-containing protein</fullName>
    </recommendedName>
</protein>
<dbReference type="SUPFAM" id="SSF52058">
    <property type="entry name" value="L domain-like"/>
    <property type="match status" value="1"/>
</dbReference>
<evidence type="ECO:0000313" key="5">
    <source>
        <dbReference type="Proteomes" id="UP001187192"/>
    </source>
</evidence>
<sequence length="129" mass="14845">MNCQKLDVYDDSIQWTALTDVRTLEFEYLEQLRTLPEGLQSVTALEDLQIRACYNFTGLQRWIHRLSSLQRLTIENCPNFKSVPGSISSLTSLQHLVQGLKVTEDLKDVKKRTAIVQEMNFTAQQIVTK</sequence>
<dbReference type="Gene3D" id="3.80.10.10">
    <property type="entry name" value="Ribonuclease Inhibitor"/>
    <property type="match status" value="1"/>
</dbReference>
<evidence type="ECO:0000256" key="1">
    <source>
        <dbReference type="ARBA" id="ARBA00022614"/>
    </source>
</evidence>
<feature type="domain" description="R13L1/DRL21-like LRR repeat region" evidence="3">
    <location>
        <begin position="35"/>
        <end position="96"/>
    </location>
</feature>
<keyword evidence="1" id="KW-0433">Leucine-rich repeat</keyword>
<evidence type="ECO:0000259" key="3">
    <source>
        <dbReference type="Pfam" id="PF25019"/>
    </source>
</evidence>
<dbReference type="InterPro" id="IPR032675">
    <property type="entry name" value="LRR_dom_sf"/>
</dbReference>
<dbReference type="EMBL" id="BTGU01000046">
    <property type="protein sequence ID" value="GMN53340.1"/>
    <property type="molecule type" value="Genomic_DNA"/>
</dbReference>
<evidence type="ECO:0000313" key="4">
    <source>
        <dbReference type="EMBL" id="GMN53340.1"/>
    </source>
</evidence>
<proteinExistence type="predicted"/>
<dbReference type="Pfam" id="PF25019">
    <property type="entry name" value="LRR_R13L1-DRL21"/>
    <property type="match status" value="1"/>
</dbReference>
<dbReference type="AlphaFoldDB" id="A0AA88AK14"/>
<dbReference type="InterPro" id="IPR056789">
    <property type="entry name" value="LRR_R13L1-DRL21"/>
</dbReference>
<gene>
    <name evidence="4" type="ORF">TIFTF001_022484</name>
</gene>
<accession>A0AA88AK14</accession>
<comment type="caution">
    <text evidence="4">The sequence shown here is derived from an EMBL/GenBank/DDBJ whole genome shotgun (WGS) entry which is preliminary data.</text>
</comment>
<feature type="non-terminal residue" evidence="4">
    <location>
        <position position="1"/>
    </location>
</feature>
<name>A0AA88AK14_FICCA</name>
<reference evidence="4" key="1">
    <citation type="submission" date="2023-07" db="EMBL/GenBank/DDBJ databases">
        <title>draft genome sequence of fig (Ficus carica).</title>
        <authorList>
            <person name="Takahashi T."/>
            <person name="Nishimura K."/>
        </authorList>
    </citation>
    <scope>NUCLEOTIDE SEQUENCE</scope>
</reference>
<keyword evidence="2" id="KW-0611">Plant defense</keyword>
<organism evidence="4 5">
    <name type="scientific">Ficus carica</name>
    <name type="common">Common fig</name>
    <dbReference type="NCBI Taxonomy" id="3494"/>
    <lineage>
        <taxon>Eukaryota</taxon>
        <taxon>Viridiplantae</taxon>
        <taxon>Streptophyta</taxon>
        <taxon>Embryophyta</taxon>
        <taxon>Tracheophyta</taxon>
        <taxon>Spermatophyta</taxon>
        <taxon>Magnoliopsida</taxon>
        <taxon>eudicotyledons</taxon>
        <taxon>Gunneridae</taxon>
        <taxon>Pentapetalae</taxon>
        <taxon>rosids</taxon>
        <taxon>fabids</taxon>
        <taxon>Rosales</taxon>
        <taxon>Moraceae</taxon>
        <taxon>Ficeae</taxon>
        <taxon>Ficus</taxon>
    </lineage>
</organism>